<comment type="caution">
    <text evidence="2">The sequence shown here is derived from an EMBL/GenBank/DDBJ whole genome shotgun (WGS) entry which is preliminary data.</text>
</comment>
<feature type="region of interest" description="Disordered" evidence="1">
    <location>
        <begin position="63"/>
        <end position="83"/>
    </location>
</feature>
<evidence type="ECO:0000313" key="2">
    <source>
        <dbReference type="EMBL" id="NKG21907.1"/>
    </source>
</evidence>
<protein>
    <recommendedName>
        <fullName evidence="4">Dehydrogenase</fullName>
    </recommendedName>
</protein>
<proteinExistence type="predicted"/>
<evidence type="ECO:0000256" key="1">
    <source>
        <dbReference type="SAM" id="MobiDB-lite"/>
    </source>
</evidence>
<organism evidence="2 3">
    <name type="scientific">Paeniglutamicibacter terrestris</name>
    <dbReference type="NCBI Taxonomy" id="2723403"/>
    <lineage>
        <taxon>Bacteria</taxon>
        <taxon>Bacillati</taxon>
        <taxon>Actinomycetota</taxon>
        <taxon>Actinomycetes</taxon>
        <taxon>Micrococcales</taxon>
        <taxon>Micrococcaceae</taxon>
        <taxon>Paeniglutamicibacter</taxon>
    </lineage>
</organism>
<evidence type="ECO:0000313" key="3">
    <source>
        <dbReference type="Proteomes" id="UP000746595"/>
    </source>
</evidence>
<dbReference type="EMBL" id="JAAWVT010000007">
    <property type="protein sequence ID" value="NKG21907.1"/>
    <property type="molecule type" value="Genomic_DNA"/>
</dbReference>
<gene>
    <name evidence="2" type="ORF">HED64_14480</name>
</gene>
<feature type="compositionally biased region" description="Acidic residues" evidence="1">
    <location>
        <begin position="65"/>
        <end position="77"/>
    </location>
</feature>
<name>A0ABX1G6K4_9MICC</name>
<evidence type="ECO:0008006" key="4">
    <source>
        <dbReference type="Google" id="ProtNLM"/>
    </source>
</evidence>
<accession>A0ABX1G6K4</accession>
<keyword evidence="3" id="KW-1185">Reference proteome</keyword>
<reference evidence="2 3" key="1">
    <citation type="submission" date="2020-04" db="EMBL/GenBank/DDBJ databases">
        <title>Paeniglutamicibacter sp. ANT13_2, a novel actinomycete isolated from sediment in Antarctica.</title>
        <authorList>
            <person name="Sakdapetsiri C."/>
            <person name="Pinyakong O."/>
        </authorList>
    </citation>
    <scope>NUCLEOTIDE SEQUENCE [LARGE SCALE GENOMIC DNA]</scope>
    <source>
        <strain evidence="2 3">ANT13_2</strain>
    </source>
</reference>
<sequence length="83" mass="9180">MSTDPRVALSVLISCLEEHLSAVSGKRGAQDASISAAFLAVADAFEEYEDSLYEAYEEFLPLTITDEDDDDDPYDEEHESKSD</sequence>
<dbReference type="Proteomes" id="UP000746595">
    <property type="component" value="Unassembled WGS sequence"/>
</dbReference>